<evidence type="ECO:0000256" key="2">
    <source>
        <dbReference type="SAM" id="Phobius"/>
    </source>
</evidence>
<keyword evidence="2" id="KW-0472">Membrane</keyword>
<evidence type="ECO:0000256" key="1">
    <source>
        <dbReference type="SAM" id="MobiDB-lite"/>
    </source>
</evidence>
<evidence type="ECO:0008006" key="5">
    <source>
        <dbReference type="Google" id="ProtNLM"/>
    </source>
</evidence>
<keyword evidence="2" id="KW-0812">Transmembrane</keyword>
<dbReference type="AlphaFoldDB" id="A0A8E2EPA8"/>
<gene>
    <name evidence="3" type="ORF">AOQ84DRAFT_392979</name>
</gene>
<sequence length="505" mass="54907">MTISMAEHNNHFQPTSYKRTDQTPITELPNTTTRPGIESMLMPLFQYRTSACPSAEATRNTNHDEKLDIEPSAPGGLASTGVCGNEAKSAQYAQAERPFDTTVELSGWAAVEPQIFCREIREVPGKSTTEQGEHHVTSANQITAAPILSGPQTNNGSISTPTHTPLGLGLRVNDDIFSTQSHNDHSKTEGSDAGTSVPSKANEDASSRNQGKGWKARSGIDLSGQINWDLAQIHFIDFHKFVSDTPPFLPIRNDFGSEVPGIAATKSPNSTLPSIGANIQVFNNPWHWVAVLGLYEGNPFWNTTKPYIWNPPQLGSSIFVSCATIVWDVAYDVVAGEVVNLNLNISNSSATGIVSMSQLPPWGVFSGSWGNAVLRMSQISTSVEDMSNFFALEASRLYVSSFAGQSSPRLAVRAQARDLILVTKVSKAALWTLVTSNLFYALIGIILTVFALLTTSNNVRQVQTRLSIPGLVSKLFEKPYSERSVRDNRTLFRESSGLSTSRISV</sequence>
<organism evidence="3 4">
    <name type="scientific">Glonium stellatum</name>
    <dbReference type="NCBI Taxonomy" id="574774"/>
    <lineage>
        <taxon>Eukaryota</taxon>
        <taxon>Fungi</taxon>
        <taxon>Dikarya</taxon>
        <taxon>Ascomycota</taxon>
        <taxon>Pezizomycotina</taxon>
        <taxon>Dothideomycetes</taxon>
        <taxon>Pleosporomycetidae</taxon>
        <taxon>Gloniales</taxon>
        <taxon>Gloniaceae</taxon>
        <taxon>Glonium</taxon>
    </lineage>
</organism>
<keyword evidence="2" id="KW-1133">Transmembrane helix</keyword>
<keyword evidence="4" id="KW-1185">Reference proteome</keyword>
<feature type="region of interest" description="Disordered" evidence="1">
    <location>
        <begin position="53"/>
        <end position="82"/>
    </location>
</feature>
<dbReference type="Proteomes" id="UP000250140">
    <property type="component" value="Unassembled WGS sequence"/>
</dbReference>
<feature type="region of interest" description="Disordered" evidence="1">
    <location>
        <begin position="1"/>
        <end position="36"/>
    </location>
</feature>
<protein>
    <recommendedName>
        <fullName evidence="5">Transmembrane protein</fullName>
    </recommendedName>
</protein>
<reference evidence="3 4" key="1">
    <citation type="journal article" date="2016" name="Nat. Commun.">
        <title>Ectomycorrhizal ecology is imprinted in the genome of the dominant symbiotic fungus Cenococcum geophilum.</title>
        <authorList>
            <consortium name="DOE Joint Genome Institute"/>
            <person name="Peter M."/>
            <person name="Kohler A."/>
            <person name="Ohm R.A."/>
            <person name="Kuo A."/>
            <person name="Krutzmann J."/>
            <person name="Morin E."/>
            <person name="Arend M."/>
            <person name="Barry K.W."/>
            <person name="Binder M."/>
            <person name="Choi C."/>
            <person name="Clum A."/>
            <person name="Copeland A."/>
            <person name="Grisel N."/>
            <person name="Haridas S."/>
            <person name="Kipfer T."/>
            <person name="LaButti K."/>
            <person name="Lindquist E."/>
            <person name="Lipzen A."/>
            <person name="Maire R."/>
            <person name="Meier B."/>
            <person name="Mihaltcheva S."/>
            <person name="Molinier V."/>
            <person name="Murat C."/>
            <person name="Poggeler S."/>
            <person name="Quandt C.A."/>
            <person name="Sperisen C."/>
            <person name="Tritt A."/>
            <person name="Tisserant E."/>
            <person name="Crous P.W."/>
            <person name="Henrissat B."/>
            <person name="Nehls U."/>
            <person name="Egli S."/>
            <person name="Spatafora J.W."/>
            <person name="Grigoriev I.V."/>
            <person name="Martin F.M."/>
        </authorList>
    </citation>
    <scope>NUCLEOTIDE SEQUENCE [LARGE SCALE GENOMIC DNA]</scope>
    <source>
        <strain evidence="3 4">CBS 207.34</strain>
    </source>
</reference>
<evidence type="ECO:0000313" key="3">
    <source>
        <dbReference type="EMBL" id="OCL02407.1"/>
    </source>
</evidence>
<evidence type="ECO:0000313" key="4">
    <source>
        <dbReference type="Proteomes" id="UP000250140"/>
    </source>
</evidence>
<dbReference type="EMBL" id="KV750961">
    <property type="protein sequence ID" value="OCL02407.1"/>
    <property type="molecule type" value="Genomic_DNA"/>
</dbReference>
<feature type="region of interest" description="Disordered" evidence="1">
    <location>
        <begin position="178"/>
        <end position="216"/>
    </location>
</feature>
<feature type="compositionally biased region" description="Polar residues" evidence="1">
    <location>
        <begin position="11"/>
        <end position="34"/>
    </location>
</feature>
<proteinExistence type="predicted"/>
<feature type="transmembrane region" description="Helical" evidence="2">
    <location>
        <begin position="428"/>
        <end position="453"/>
    </location>
</feature>
<dbReference type="OrthoDB" id="3344043at2759"/>
<name>A0A8E2EPA8_9PEZI</name>
<accession>A0A8E2EPA8</accession>